<protein>
    <recommendedName>
        <fullName evidence="4">Secreted protein</fullName>
    </recommendedName>
</protein>
<evidence type="ECO:0000313" key="2">
    <source>
        <dbReference type="EMBL" id="KAL0152789.1"/>
    </source>
</evidence>
<sequence>MELSLIRHFFLFAPGSLCIFISGLRSAVPLQPIEPAGPILHQVMCLLRREDFLNHNRVKNNFRVSRDCNFDHRMEPSTPSSEASRDSHSVANSNASIVPFTRQRFDVSYRILCFELETDGSLRWSAWPYSPLLLSGSYPSHVPHMCDSLLRERDTAYSRGYFGGTPSMRPVSEAYI</sequence>
<name>A0ABD0MRW8_CIRMR</name>
<proteinExistence type="predicted"/>
<dbReference type="EMBL" id="JAMKFB020000189">
    <property type="protein sequence ID" value="KAL0152789.1"/>
    <property type="molecule type" value="Genomic_DNA"/>
</dbReference>
<evidence type="ECO:0000313" key="3">
    <source>
        <dbReference type="Proteomes" id="UP001529510"/>
    </source>
</evidence>
<evidence type="ECO:0000313" key="1">
    <source>
        <dbReference type="EMBL" id="KAL0152783.1"/>
    </source>
</evidence>
<comment type="caution">
    <text evidence="2">The sequence shown here is derived from an EMBL/GenBank/DDBJ whole genome shotgun (WGS) entry which is preliminary data.</text>
</comment>
<gene>
    <name evidence="1" type="ORF">M9458_052506</name>
    <name evidence="2" type="ORF">M9458_052512</name>
</gene>
<dbReference type="Proteomes" id="UP001529510">
    <property type="component" value="Unassembled WGS sequence"/>
</dbReference>
<organism evidence="2 3">
    <name type="scientific">Cirrhinus mrigala</name>
    <name type="common">Mrigala</name>
    <dbReference type="NCBI Taxonomy" id="683832"/>
    <lineage>
        <taxon>Eukaryota</taxon>
        <taxon>Metazoa</taxon>
        <taxon>Chordata</taxon>
        <taxon>Craniata</taxon>
        <taxon>Vertebrata</taxon>
        <taxon>Euteleostomi</taxon>
        <taxon>Actinopterygii</taxon>
        <taxon>Neopterygii</taxon>
        <taxon>Teleostei</taxon>
        <taxon>Ostariophysi</taxon>
        <taxon>Cypriniformes</taxon>
        <taxon>Cyprinidae</taxon>
        <taxon>Labeoninae</taxon>
        <taxon>Labeonini</taxon>
        <taxon>Cirrhinus</taxon>
    </lineage>
</organism>
<accession>A0ABD0MRW8</accession>
<dbReference type="EMBL" id="JAMKFB020000189">
    <property type="protein sequence ID" value="KAL0152783.1"/>
    <property type="molecule type" value="Genomic_DNA"/>
</dbReference>
<keyword evidence="3" id="KW-1185">Reference proteome</keyword>
<dbReference type="AlphaFoldDB" id="A0ABD0MRW8"/>
<reference evidence="2 3" key="1">
    <citation type="submission" date="2024-05" db="EMBL/GenBank/DDBJ databases">
        <title>Genome sequencing and assembly of Indian major carp, Cirrhinus mrigala (Hamilton, 1822).</title>
        <authorList>
            <person name="Mohindra V."/>
            <person name="Chowdhury L.M."/>
            <person name="Lal K."/>
            <person name="Jena J.K."/>
        </authorList>
    </citation>
    <scope>NUCLEOTIDE SEQUENCE [LARGE SCALE GENOMIC DNA]</scope>
    <source>
        <strain evidence="2">CM1030</strain>
        <tissue evidence="2">Blood</tissue>
    </source>
</reference>
<evidence type="ECO:0008006" key="4">
    <source>
        <dbReference type="Google" id="ProtNLM"/>
    </source>
</evidence>